<evidence type="ECO:0000313" key="2">
    <source>
        <dbReference type="EMBL" id="RSI11064.1"/>
    </source>
</evidence>
<evidence type="ECO:0008006" key="4">
    <source>
        <dbReference type="Google" id="ProtNLM"/>
    </source>
</evidence>
<dbReference type="InterPro" id="IPR025324">
    <property type="entry name" value="DUF4230"/>
</dbReference>
<dbReference type="AlphaFoldDB" id="A0A3R9HWZ2"/>
<dbReference type="EMBL" id="RJML01000003">
    <property type="protein sequence ID" value="RSI11064.1"/>
    <property type="molecule type" value="Genomic_DNA"/>
</dbReference>
<organism evidence="2 3">
    <name type="scientific">Streptococcus sanguinis</name>
    <dbReference type="NCBI Taxonomy" id="1305"/>
    <lineage>
        <taxon>Bacteria</taxon>
        <taxon>Bacillati</taxon>
        <taxon>Bacillota</taxon>
        <taxon>Bacilli</taxon>
        <taxon>Lactobacillales</taxon>
        <taxon>Streptococcaceae</taxon>
        <taxon>Streptococcus</taxon>
    </lineage>
</organism>
<accession>A0A3R9HWZ2</accession>
<dbReference type="RefSeq" id="WP_125341006.1">
    <property type="nucleotide sequence ID" value="NZ_CP076614.1"/>
</dbReference>
<feature type="transmembrane region" description="Helical" evidence="1">
    <location>
        <begin position="12"/>
        <end position="32"/>
    </location>
</feature>
<evidence type="ECO:0000313" key="3">
    <source>
        <dbReference type="Proteomes" id="UP000269317"/>
    </source>
</evidence>
<keyword evidence="1" id="KW-1133">Transmembrane helix</keyword>
<reference evidence="2 3" key="1">
    <citation type="submission" date="2018-11" db="EMBL/GenBank/DDBJ databases">
        <title>Species Designations Belie Phenotypic and Genotypic Heterogeneity in Oral Streptococci.</title>
        <authorList>
            <person name="Velsko I."/>
        </authorList>
    </citation>
    <scope>NUCLEOTIDE SEQUENCE [LARGE SCALE GENOMIC DNA]</scope>
    <source>
        <strain evidence="2 3">KLC03</strain>
    </source>
</reference>
<dbReference type="Pfam" id="PF14014">
    <property type="entry name" value="DUF4230"/>
    <property type="match status" value="1"/>
</dbReference>
<keyword evidence="1" id="KW-0472">Membrane</keyword>
<sequence length="218" mass="24948">MKIVKDFIKKVLGAKVYIWIVVAVLAIFFVVAKTYNIIGYFQGKHASDERSQIYAQITRLEKARQPVFLNVGIQKVEVIEKDKKIPGTNIKIPLSVKKAIIILNYTAKFGIKEEIKVKKVAEHTYEITIPKYEVIGVEVPDDPKERYKKYDISGQLLSSATEDIDTGEYVSKNLSNKEHEAYIKQYKNLITESAEDYYTNIVTSIDSEAKVTFKNMNK</sequence>
<gene>
    <name evidence="2" type="ORF">D8887_04865</name>
</gene>
<protein>
    <recommendedName>
        <fullName evidence="4">DUF4230 domain-containing protein</fullName>
    </recommendedName>
</protein>
<evidence type="ECO:0000256" key="1">
    <source>
        <dbReference type="SAM" id="Phobius"/>
    </source>
</evidence>
<keyword evidence="1" id="KW-0812">Transmembrane</keyword>
<dbReference type="Proteomes" id="UP000269317">
    <property type="component" value="Unassembled WGS sequence"/>
</dbReference>
<comment type="caution">
    <text evidence="2">The sequence shown here is derived from an EMBL/GenBank/DDBJ whole genome shotgun (WGS) entry which is preliminary data.</text>
</comment>
<proteinExistence type="predicted"/>
<name>A0A3R9HWZ2_STRSA</name>